<evidence type="ECO:0000256" key="1">
    <source>
        <dbReference type="ARBA" id="ARBA00005791"/>
    </source>
</evidence>
<reference evidence="7 8" key="1">
    <citation type="submission" date="2020-04" db="EMBL/GenBank/DDBJ databases">
        <title>Antimicrobial susceptibility and clonality of vaginal-derived multi-drug resistant Mobiluncus isolates in China.</title>
        <authorList>
            <person name="Zhang X."/>
        </authorList>
    </citation>
    <scope>NUCLEOTIDE SEQUENCE [LARGE SCALE GENOMIC DNA]</scope>
    <source>
        <strain evidence="7 8">7</strain>
    </source>
</reference>
<evidence type="ECO:0000313" key="7">
    <source>
        <dbReference type="EMBL" id="NMW93111.1"/>
    </source>
</evidence>
<dbReference type="PANTHER" id="PTHR13887:SF14">
    <property type="entry name" value="DISULFIDE BOND FORMATION PROTEIN D"/>
    <property type="match status" value="1"/>
</dbReference>
<dbReference type="Proteomes" id="UP000582487">
    <property type="component" value="Unassembled WGS sequence"/>
</dbReference>
<proteinExistence type="inferred from homology"/>
<evidence type="ECO:0000256" key="2">
    <source>
        <dbReference type="ARBA" id="ARBA00022729"/>
    </source>
</evidence>
<accession>A0A2J9KMR5</accession>
<keyword evidence="3" id="KW-0560">Oxidoreductase</keyword>
<evidence type="ECO:0000259" key="6">
    <source>
        <dbReference type="Pfam" id="PF13462"/>
    </source>
</evidence>
<evidence type="ECO:0000256" key="5">
    <source>
        <dbReference type="ARBA" id="ARBA00023284"/>
    </source>
</evidence>
<dbReference type="PANTHER" id="PTHR13887">
    <property type="entry name" value="GLUTATHIONE S-TRANSFERASE KAPPA"/>
    <property type="match status" value="1"/>
</dbReference>
<feature type="domain" description="Thioredoxin-like fold" evidence="6">
    <location>
        <begin position="134"/>
        <end position="300"/>
    </location>
</feature>
<sequence>MAKKKNNSRDEMAPHEMGAANGTDASFTPDVTGTATRSAANVATMRALATLIVLVLLVIAFFLGRASVGNGADHAGAGKTGATSSDAKTGGSKQLAAFVAETGLAPGQDFALPLSEENGRKALKQTQKDLDAPTRTLGKDSAPVTLTVMSDFSCPMCTRWEQQTLPALEELAAAGDVKLQWVNLVIFAEQYRSDIAAHGAIAAGKQGKLWEFVHAAYGAAGEGNHAEYTKESVTEMAKAAGVPDIEKFKTDLTSDETEKQMQDESRSARRLGINGTPFFIVGDSVISGAYPTEYFANTIKYQKYLATH</sequence>
<dbReference type="InterPro" id="IPR036249">
    <property type="entry name" value="Thioredoxin-like_sf"/>
</dbReference>
<keyword evidence="2" id="KW-0732">Signal</keyword>
<gene>
    <name evidence="7" type="ORF">HHJ74_05300</name>
</gene>
<dbReference type="Gene3D" id="3.40.30.10">
    <property type="entry name" value="Glutaredoxin"/>
    <property type="match status" value="1"/>
</dbReference>
<keyword evidence="4" id="KW-1015">Disulfide bond</keyword>
<comment type="similarity">
    <text evidence="1">Belongs to the thioredoxin family. DsbA subfamily.</text>
</comment>
<organism evidence="7 8">
    <name type="scientific">Mobiluncus mulieris</name>
    <dbReference type="NCBI Taxonomy" id="2052"/>
    <lineage>
        <taxon>Bacteria</taxon>
        <taxon>Bacillati</taxon>
        <taxon>Actinomycetota</taxon>
        <taxon>Actinomycetes</taxon>
        <taxon>Actinomycetales</taxon>
        <taxon>Actinomycetaceae</taxon>
        <taxon>Mobiluncus</taxon>
    </lineage>
</organism>
<protein>
    <submittedName>
        <fullName evidence="7">Thioredoxin domain-containing protein</fullName>
    </submittedName>
</protein>
<dbReference type="GO" id="GO:0016491">
    <property type="term" value="F:oxidoreductase activity"/>
    <property type="evidence" value="ECO:0007669"/>
    <property type="project" value="UniProtKB-KW"/>
</dbReference>
<dbReference type="RefSeq" id="WP_004013774.1">
    <property type="nucleotide sequence ID" value="NZ_CAMXYF010000003.1"/>
</dbReference>
<evidence type="ECO:0000313" key="8">
    <source>
        <dbReference type="Proteomes" id="UP000582487"/>
    </source>
</evidence>
<keyword evidence="5" id="KW-0676">Redox-active center</keyword>
<evidence type="ECO:0000256" key="3">
    <source>
        <dbReference type="ARBA" id="ARBA00023002"/>
    </source>
</evidence>
<evidence type="ECO:0000256" key="4">
    <source>
        <dbReference type="ARBA" id="ARBA00023157"/>
    </source>
</evidence>
<name>A0A2J9KMR5_9ACTO</name>
<dbReference type="EMBL" id="JABCUV010000005">
    <property type="protein sequence ID" value="NMW93111.1"/>
    <property type="molecule type" value="Genomic_DNA"/>
</dbReference>
<dbReference type="Pfam" id="PF13462">
    <property type="entry name" value="Thioredoxin_4"/>
    <property type="match status" value="1"/>
</dbReference>
<dbReference type="AlphaFoldDB" id="A0A2J9KMR5"/>
<comment type="caution">
    <text evidence="7">The sequence shown here is derived from an EMBL/GenBank/DDBJ whole genome shotgun (WGS) entry which is preliminary data.</text>
</comment>
<dbReference type="OrthoDB" id="117402at2"/>
<dbReference type="InterPro" id="IPR012336">
    <property type="entry name" value="Thioredoxin-like_fold"/>
</dbReference>
<dbReference type="SUPFAM" id="SSF52833">
    <property type="entry name" value="Thioredoxin-like"/>
    <property type="match status" value="1"/>
</dbReference>